<sequence length="91" mass="10548">MSALYRRFWFEFEIDTAFNYPAGIGFGCGVTALSYEDAVEILDEKVFTTIKRPPFKKIIENMDIRMLDNGHVIPNMESPVYRGIWFPLGYS</sequence>
<evidence type="ECO:0000313" key="2">
    <source>
        <dbReference type="Proteomes" id="UP000320811"/>
    </source>
</evidence>
<protein>
    <submittedName>
        <fullName evidence="1">Uncharacterized protein</fullName>
    </submittedName>
</protein>
<dbReference type="Proteomes" id="UP000320811">
    <property type="component" value="Unassembled WGS sequence"/>
</dbReference>
<organism evidence="1 2">
    <name type="scientific">Chitinophaga polysaccharea</name>
    <dbReference type="NCBI Taxonomy" id="1293035"/>
    <lineage>
        <taxon>Bacteria</taxon>
        <taxon>Pseudomonadati</taxon>
        <taxon>Bacteroidota</taxon>
        <taxon>Chitinophagia</taxon>
        <taxon>Chitinophagales</taxon>
        <taxon>Chitinophagaceae</taxon>
        <taxon>Chitinophaga</taxon>
    </lineage>
</organism>
<comment type="caution">
    <text evidence="1">The sequence shown here is derived from an EMBL/GenBank/DDBJ whole genome shotgun (WGS) entry which is preliminary data.</text>
</comment>
<dbReference type="RefSeq" id="WP_145674680.1">
    <property type="nucleotide sequence ID" value="NZ_VIWO01000013.1"/>
</dbReference>
<proteinExistence type="predicted"/>
<keyword evidence="2" id="KW-1185">Reference proteome</keyword>
<reference evidence="1 2" key="1">
    <citation type="submission" date="2019-06" db="EMBL/GenBank/DDBJ databases">
        <title>Sorghum-associated microbial communities from plants grown in Nebraska, USA.</title>
        <authorList>
            <person name="Schachtman D."/>
        </authorList>
    </citation>
    <scope>NUCLEOTIDE SEQUENCE [LARGE SCALE GENOMIC DNA]</scope>
    <source>
        <strain evidence="1 2">1209</strain>
    </source>
</reference>
<dbReference type="EMBL" id="VIWO01000013">
    <property type="protein sequence ID" value="TWF32857.1"/>
    <property type="molecule type" value="Genomic_DNA"/>
</dbReference>
<dbReference type="PROSITE" id="PS51257">
    <property type="entry name" value="PROKAR_LIPOPROTEIN"/>
    <property type="match status" value="1"/>
</dbReference>
<accession>A0A561P435</accession>
<evidence type="ECO:0000313" key="1">
    <source>
        <dbReference type="EMBL" id="TWF32857.1"/>
    </source>
</evidence>
<gene>
    <name evidence="1" type="ORF">FHW36_113112</name>
</gene>
<dbReference type="OrthoDB" id="677036at2"/>
<name>A0A561P435_9BACT</name>
<dbReference type="AlphaFoldDB" id="A0A561P435"/>